<name>A0A076NL43_9CORY</name>
<dbReference type="Proteomes" id="UP000215374">
    <property type="component" value="Chromosome 1"/>
</dbReference>
<dbReference type="Pfam" id="PF12089">
    <property type="entry name" value="DUF3566"/>
    <property type="match status" value="1"/>
</dbReference>
<keyword evidence="5" id="KW-1185">Reference proteome</keyword>
<organism evidence="3 5">
    <name type="scientific">Corynebacterium imitans</name>
    <dbReference type="NCBI Taxonomy" id="156978"/>
    <lineage>
        <taxon>Bacteria</taxon>
        <taxon>Bacillati</taxon>
        <taxon>Actinomycetota</taxon>
        <taxon>Actinomycetes</taxon>
        <taxon>Mycobacteriales</taxon>
        <taxon>Corynebacteriaceae</taxon>
        <taxon>Corynebacterium</taxon>
    </lineage>
</organism>
<evidence type="ECO:0000313" key="6">
    <source>
        <dbReference type="Proteomes" id="UP000215374"/>
    </source>
</evidence>
<feature type="transmembrane region" description="Helical" evidence="1">
    <location>
        <begin position="72"/>
        <end position="95"/>
    </location>
</feature>
<reference evidence="3 5" key="1">
    <citation type="submission" date="2014-08" db="EMBL/GenBank/DDBJ databases">
        <title>Complete genome sequence of Corynebacterium imitans DSM 44264, isolated from a five-month-old boy with suspected pharyngeal diphtheria.</title>
        <authorList>
            <person name="Mollmann S."/>
            <person name="Albersmeier A."/>
            <person name="Ruckert C."/>
            <person name="Tauch A."/>
        </authorList>
    </citation>
    <scope>NUCLEOTIDE SEQUENCE [LARGE SCALE GENOMIC DNA]</scope>
    <source>
        <strain evidence="3 5">DSM 44264</strain>
    </source>
</reference>
<dbReference type="InterPro" id="IPR021949">
    <property type="entry name" value="DUF3566_TM"/>
</dbReference>
<keyword evidence="1" id="KW-0812">Transmembrane</keyword>
<dbReference type="EMBL" id="LT906467">
    <property type="protein sequence ID" value="SNV52679.1"/>
    <property type="molecule type" value="Genomic_DNA"/>
</dbReference>
<dbReference type="eggNOG" id="ENOG5030HSW">
    <property type="taxonomic scope" value="Bacteria"/>
</dbReference>
<protein>
    <submittedName>
        <fullName evidence="3 4">Membrane protein</fullName>
    </submittedName>
</protein>
<proteinExistence type="predicted"/>
<evidence type="ECO:0000313" key="4">
    <source>
        <dbReference type="EMBL" id="SNV52679.1"/>
    </source>
</evidence>
<reference evidence="4 6" key="2">
    <citation type="submission" date="2017-06" db="EMBL/GenBank/DDBJ databases">
        <authorList>
            <consortium name="Pathogen Informatics"/>
        </authorList>
    </citation>
    <scope>NUCLEOTIDE SEQUENCE [LARGE SCALE GENOMIC DNA]</scope>
    <source>
        <strain evidence="4 6">NCTC13015</strain>
    </source>
</reference>
<gene>
    <name evidence="3" type="ORF">CIMIT_00065</name>
    <name evidence="4" type="ORF">SAMEA4535761_00079</name>
</gene>
<keyword evidence="1" id="KW-1133">Transmembrane helix</keyword>
<dbReference type="RefSeq" id="WP_038587442.1">
    <property type="nucleotide sequence ID" value="NZ_CP009211.1"/>
</dbReference>
<accession>A0A076NL43</accession>
<evidence type="ECO:0000256" key="1">
    <source>
        <dbReference type="SAM" id="Phobius"/>
    </source>
</evidence>
<feature type="transmembrane region" description="Helical" evidence="1">
    <location>
        <begin position="21"/>
        <end position="42"/>
    </location>
</feature>
<dbReference type="OrthoDB" id="3240216at2"/>
<evidence type="ECO:0000313" key="5">
    <source>
        <dbReference type="Proteomes" id="UP000028780"/>
    </source>
</evidence>
<dbReference type="STRING" id="156978.CIMIT_00065"/>
<dbReference type="KEGG" id="cii:CIMIT_00065"/>
<dbReference type="AlphaFoldDB" id="A0A076NL43"/>
<dbReference type="EMBL" id="CP009211">
    <property type="protein sequence ID" value="AIJ32535.1"/>
    <property type="molecule type" value="Genomic_DNA"/>
</dbReference>
<evidence type="ECO:0000313" key="3">
    <source>
        <dbReference type="EMBL" id="AIJ32535.1"/>
    </source>
</evidence>
<evidence type="ECO:0000259" key="2">
    <source>
        <dbReference type="Pfam" id="PF12089"/>
    </source>
</evidence>
<dbReference type="Proteomes" id="UP000028780">
    <property type="component" value="Chromosome"/>
</dbReference>
<feature type="domain" description="DUF3566" evidence="2">
    <location>
        <begin position="5"/>
        <end position="110"/>
    </location>
</feature>
<keyword evidence="1" id="KW-0472">Membrane</keyword>
<sequence>MAARKVTIRNIGASSMFKVATILALIGFVAWMIGVTIVYFGLEQAGVIDSVNSLIGGVGGDQVIDMKVCLSAAGLLGLIGVVFTAIMAPLTVVIYNSIADLVGGVSFTMSNRAK</sequence>
<dbReference type="HOGENOM" id="CLU_046697_5_0_11"/>